<protein>
    <submittedName>
        <fullName evidence="1">Uncharacterized protein</fullName>
    </submittedName>
</protein>
<reference evidence="1 2" key="2">
    <citation type="submission" date="2017-10" db="EMBL/GenBank/DDBJ databases">
        <title>Extensive intraspecific genome diversity in a model arbuscular mycorrhizal fungus.</title>
        <authorList>
            <person name="Chen E.C.H."/>
            <person name="Morin E."/>
            <person name="Baudet D."/>
            <person name="Noel J."/>
            <person name="Ndikumana S."/>
            <person name="Charron P."/>
            <person name="St-Onge C."/>
            <person name="Giorgi J."/>
            <person name="Grigoriev I.V."/>
            <person name="Roux C."/>
            <person name="Martin F.M."/>
            <person name="Corradi N."/>
        </authorList>
    </citation>
    <scope>NUCLEOTIDE SEQUENCE [LARGE SCALE GENOMIC DNA]</scope>
    <source>
        <strain evidence="1 2">C2</strain>
    </source>
</reference>
<name>A0A2N1MG27_9GLOM</name>
<evidence type="ECO:0000313" key="1">
    <source>
        <dbReference type="EMBL" id="PKK60509.1"/>
    </source>
</evidence>
<dbReference type="AlphaFoldDB" id="A0A2N1MG27"/>
<dbReference type="Proteomes" id="UP000233469">
    <property type="component" value="Unassembled WGS sequence"/>
</dbReference>
<accession>A0A2N1MG27</accession>
<organism evidence="1 2">
    <name type="scientific">Rhizophagus irregularis</name>
    <dbReference type="NCBI Taxonomy" id="588596"/>
    <lineage>
        <taxon>Eukaryota</taxon>
        <taxon>Fungi</taxon>
        <taxon>Fungi incertae sedis</taxon>
        <taxon>Mucoromycota</taxon>
        <taxon>Glomeromycotina</taxon>
        <taxon>Glomeromycetes</taxon>
        <taxon>Glomerales</taxon>
        <taxon>Glomeraceae</taxon>
        <taxon>Rhizophagus</taxon>
    </lineage>
</organism>
<comment type="caution">
    <text evidence="1">The sequence shown here is derived from an EMBL/GenBank/DDBJ whole genome shotgun (WGS) entry which is preliminary data.</text>
</comment>
<reference evidence="1 2" key="1">
    <citation type="submission" date="2016-04" db="EMBL/GenBank/DDBJ databases">
        <title>Genome analyses suggest a sexual origin of heterokaryosis in a supposedly ancient asexual fungus.</title>
        <authorList>
            <person name="Ropars J."/>
            <person name="Sedzielewska K."/>
            <person name="Noel J."/>
            <person name="Charron P."/>
            <person name="Farinelli L."/>
            <person name="Marton T."/>
            <person name="Kruger M."/>
            <person name="Pelin A."/>
            <person name="Brachmann A."/>
            <person name="Corradi N."/>
        </authorList>
    </citation>
    <scope>NUCLEOTIDE SEQUENCE [LARGE SCALE GENOMIC DNA]</scope>
    <source>
        <strain evidence="1 2">C2</strain>
    </source>
</reference>
<sequence length="55" mass="6440">MKGERVKYLAIMDINNNNQLSDFRDEVVGFKLYNIGVRSYNDLLISVDKFIKNID</sequence>
<gene>
    <name evidence="1" type="ORF">RhiirC2_761723</name>
</gene>
<evidence type="ECO:0000313" key="2">
    <source>
        <dbReference type="Proteomes" id="UP000233469"/>
    </source>
</evidence>
<proteinExistence type="predicted"/>
<dbReference type="EMBL" id="LLXL01002560">
    <property type="protein sequence ID" value="PKK60509.1"/>
    <property type="molecule type" value="Genomic_DNA"/>
</dbReference>